<sequence length="225" mass="25026">MKQILISCLISIPVITLAQYRSFDFFQESSIIHSKGRQKQEIIKQYRLVNSISGDQLPLQKTGGKYIASLYDPVAGLLHYFNIYNTDTSSVAEYANSYVHTAATSIQTSAPASALHTVATPTAPLEYELKVYTHAADTKTDYIFQVKLDKAKYNDLGTTVDNPSVQNAVRNALTAELEDAACCHRIIGYKAQRRKGSYVVEYKIQKSTPVNIDLAVPQALRLQSK</sequence>
<evidence type="ECO:0000313" key="4">
    <source>
        <dbReference type="Proteomes" id="UP000539710"/>
    </source>
</evidence>
<dbReference type="EMBL" id="CP059472">
    <property type="protein sequence ID" value="QMS98559.1"/>
    <property type="molecule type" value="Genomic_DNA"/>
</dbReference>
<evidence type="ECO:0000313" key="3">
    <source>
        <dbReference type="Proteomes" id="UP000515349"/>
    </source>
</evidence>
<evidence type="ECO:0000313" key="2">
    <source>
        <dbReference type="EMBL" id="QMS98559.1"/>
    </source>
</evidence>
<reference evidence="4" key="2">
    <citation type="submission" date="2020-07" db="EMBL/GenBank/DDBJ databases">
        <title>Flavobacterium sp. xlx-214.</title>
        <authorList>
            <person name="Yang C."/>
        </authorList>
    </citation>
    <scope>NUCLEOTIDE SEQUENCE [LARGE SCALE GENOMIC DNA]</scope>
    <source>
        <strain evidence="4">CX-624</strain>
    </source>
</reference>
<dbReference type="AlphaFoldDB" id="A0A7D7LMM3"/>
<proteinExistence type="predicted"/>
<protein>
    <submittedName>
        <fullName evidence="2">Uncharacterized protein</fullName>
    </submittedName>
</protein>
<organism evidence="2 3">
    <name type="scientific">Marnyiella aurantia</name>
    <dbReference type="NCBI Taxonomy" id="2758037"/>
    <lineage>
        <taxon>Bacteria</taxon>
        <taxon>Pseudomonadati</taxon>
        <taxon>Bacteroidota</taxon>
        <taxon>Flavobacteriia</taxon>
        <taxon>Flavobacteriales</taxon>
        <taxon>Weeksellaceae</taxon>
        <taxon>Marnyiella</taxon>
    </lineage>
</organism>
<dbReference type="EMBL" id="JACEUX010000001">
    <property type="protein sequence ID" value="MBA5246050.1"/>
    <property type="molecule type" value="Genomic_DNA"/>
</dbReference>
<reference evidence="2 3" key="1">
    <citation type="submission" date="2020-07" db="EMBL/GenBank/DDBJ databases">
        <title>Chryseobacterium sp.cx-624.</title>
        <authorList>
            <person name="Yang C."/>
        </authorList>
    </citation>
    <scope>NUCLEOTIDE SEQUENCE [LARGE SCALE GENOMIC DNA]</scope>
    <source>
        <strain evidence="3">cx-624</strain>
        <strain evidence="2">Cx-624</strain>
    </source>
</reference>
<dbReference type="RefSeq" id="WP_181886153.1">
    <property type="nucleotide sequence ID" value="NZ_CP059472.1"/>
</dbReference>
<dbReference type="KEGG" id="cbau:H1R16_00665"/>
<keyword evidence="4" id="KW-1185">Reference proteome</keyword>
<dbReference type="Proteomes" id="UP000515349">
    <property type="component" value="Chromosome"/>
</dbReference>
<name>A0A7D7LMM3_9FLAO</name>
<evidence type="ECO:0000313" key="1">
    <source>
        <dbReference type="EMBL" id="MBA5246050.1"/>
    </source>
</evidence>
<dbReference type="Proteomes" id="UP000539710">
    <property type="component" value="Unassembled WGS sequence"/>
</dbReference>
<reference evidence="1" key="3">
    <citation type="submission" date="2020-07" db="EMBL/GenBank/DDBJ databases">
        <authorList>
            <person name="Yang C."/>
        </authorList>
    </citation>
    <scope>NUCLEOTIDE SEQUENCE</scope>
    <source>
        <strain evidence="1">Cx-624</strain>
    </source>
</reference>
<gene>
    <name evidence="2" type="ORF">H1R16_00665</name>
    <name evidence="1" type="ORF">H2507_02605</name>
</gene>
<accession>A0A7D7LMM3</accession>